<dbReference type="SUPFAM" id="SSF53474">
    <property type="entry name" value="alpha/beta-Hydrolases"/>
    <property type="match status" value="1"/>
</dbReference>
<gene>
    <name evidence="2" type="ORF">HP550_09955</name>
</gene>
<organism evidence="2 3">
    <name type="scientific">Cellulomonas humilata</name>
    <dbReference type="NCBI Taxonomy" id="144055"/>
    <lineage>
        <taxon>Bacteria</taxon>
        <taxon>Bacillati</taxon>
        <taxon>Actinomycetota</taxon>
        <taxon>Actinomycetes</taxon>
        <taxon>Micrococcales</taxon>
        <taxon>Cellulomonadaceae</taxon>
        <taxon>Cellulomonas</taxon>
    </lineage>
</organism>
<comment type="caution">
    <text evidence="2">The sequence shown here is derived from an EMBL/GenBank/DDBJ whole genome shotgun (WGS) entry which is preliminary data.</text>
</comment>
<dbReference type="Pfam" id="PF12697">
    <property type="entry name" value="Abhydrolase_6"/>
    <property type="match status" value="1"/>
</dbReference>
<dbReference type="GO" id="GO:0016020">
    <property type="term" value="C:membrane"/>
    <property type="evidence" value="ECO:0007669"/>
    <property type="project" value="TreeGrafter"/>
</dbReference>
<dbReference type="PANTHER" id="PTHR43798:SF33">
    <property type="entry name" value="HYDROLASE, PUTATIVE (AFU_ORTHOLOGUE AFUA_2G14860)-RELATED"/>
    <property type="match status" value="1"/>
</dbReference>
<dbReference type="Gene3D" id="3.40.50.1820">
    <property type="entry name" value="alpha/beta hydrolase"/>
    <property type="match status" value="1"/>
</dbReference>
<name>A0A7Y6DY38_9CELL</name>
<sequence length="264" mass="28166">MAPSGTASADVLDVHARTVTIDGYQLAVRSTGAGDRGRPVFVLVHGLGMSHRYLARLQRELAPCGTTHCIDLPGFGGTRRPGEAMSIAVAATLLGATLDLLGVHSAVLVGHSMGAQFVSELAVQRPPLASHLVLIGPAADPRRARRLLLALDLARDALREPLSGNALTTADYVRCGPRWYLMELAVMLAFRTDARVRHVQVPTLVIRGGDDPIARERWCTDLSDVAGRGSLVQIPGHRHLVQHSAAERTAAAVLQLVRADSSAR</sequence>
<dbReference type="Proteomes" id="UP000565724">
    <property type="component" value="Unassembled WGS sequence"/>
</dbReference>
<dbReference type="RefSeq" id="WP_175347540.1">
    <property type="nucleotide sequence ID" value="NZ_JABMCI010000063.1"/>
</dbReference>
<dbReference type="InterPro" id="IPR029058">
    <property type="entry name" value="AB_hydrolase_fold"/>
</dbReference>
<accession>A0A7Y6DY38</accession>
<dbReference type="EMBL" id="JABMCI010000063">
    <property type="protein sequence ID" value="NUU17574.1"/>
    <property type="molecule type" value="Genomic_DNA"/>
</dbReference>
<keyword evidence="2" id="KW-0378">Hydrolase</keyword>
<dbReference type="GO" id="GO:0016787">
    <property type="term" value="F:hydrolase activity"/>
    <property type="evidence" value="ECO:0007669"/>
    <property type="project" value="UniProtKB-KW"/>
</dbReference>
<dbReference type="AlphaFoldDB" id="A0A7Y6DY38"/>
<dbReference type="InterPro" id="IPR000073">
    <property type="entry name" value="AB_hydrolase_1"/>
</dbReference>
<evidence type="ECO:0000259" key="1">
    <source>
        <dbReference type="Pfam" id="PF12697"/>
    </source>
</evidence>
<evidence type="ECO:0000313" key="2">
    <source>
        <dbReference type="EMBL" id="NUU17574.1"/>
    </source>
</evidence>
<reference evidence="2 3" key="1">
    <citation type="submission" date="2020-05" db="EMBL/GenBank/DDBJ databases">
        <title>Genome Sequencing of Type Strains.</title>
        <authorList>
            <person name="Lemaire J.F."/>
            <person name="Inderbitzin P."/>
            <person name="Gregorio O.A."/>
            <person name="Collins S.B."/>
            <person name="Wespe N."/>
            <person name="Knight-Connoni V."/>
        </authorList>
    </citation>
    <scope>NUCLEOTIDE SEQUENCE [LARGE SCALE GENOMIC DNA]</scope>
    <source>
        <strain evidence="2 3">ATCC 25174</strain>
    </source>
</reference>
<feature type="domain" description="AB hydrolase-1" evidence="1">
    <location>
        <begin position="41"/>
        <end position="252"/>
    </location>
</feature>
<protein>
    <submittedName>
        <fullName evidence="2">Alpha/beta hydrolase</fullName>
    </submittedName>
</protein>
<keyword evidence="3" id="KW-1185">Reference proteome</keyword>
<evidence type="ECO:0000313" key="3">
    <source>
        <dbReference type="Proteomes" id="UP000565724"/>
    </source>
</evidence>
<dbReference type="InterPro" id="IPR050266">
    <property type="entry name" value="AB_hydrolase_sf"/>
</dbReference>
<proteinExistence type="predicted"/>
<dbReference type="PANTHER" id="PTHR43798">
    <property type="entry name" value="MONOACYLGLYCEROL LIPASE"/>
    <property type="match status" value="1"/>
</dbReference>